<feature type="domain" description="ACT" evidence="5">
    <location>
        <begin position="9"/>
        <end position="85"/>
    </location>
</feature>
<dbReference type="InterPro" id="IPR045865">
    <property type="entry name" value="ACT-like_dom_sf"/>
</dbReference>
<dbReference type="InterPro" id="IPR002376">
    <property type="entry name" value="Formyl_transf_N"/>
</dbReference>
<evidence type="ECO:0000256" key="1">
    <source>
        <dbReference type="ARBA" id="ARBA00022563"/>
    </source>
</evidence>
<dbReference type="Pfam" id="PF00551">
    <property type="entry name" value="Formyl_trans_N"/>
    <property type="match status" value="1"/>
</dbReference>
<dbReference type="GO" id="GO:0006730">
    <property type="term" value="P:one-carbon metabolic process"/>
    <property type="evidence" value="ECO:0007669"/>
    <property type="project" value="UniProtKB-KW"/>
</dbReference>
<evidence type="ECO:0000256" key="4">
    <source>
        <dbReference type="NCBIfam" id="TIGR00655"/>
    </source>
</evidence>
<dbReference type="PIRSF" id="PIRSF036480">
    <property type="entry name" value="FormyFH4_hydr"/>
    <property type="match status" value="1"/>
</dbReference>
<proteinExistence type="inferred from homology"/>
<dbReference type="CDD" id="cd08648">
    <property type="entry name" value="FMT_core_Formyl-FH4-Hydrolase_C"/>
    <property type="match status" value="1"/>
</dbReference>
<sequence length="288" mass="33034">MTSDTATAIFLVQCPDQRGLVASISGFFFQRQFNILGCQQYSDLLTGNYFMRIEVALADLRTSRRQLEEDFGTFGAELSLNWSVHYTDEKQRVAILVSKTSHCLYDLLLRWKEGELDCDIPLIISNHPDLEAVANQFKVPFHCLPVNAETKPQQEAQIRRLLETHHIDLVVLARYMQVLSSDFVQAWDGRVINIHHAFLPAFQGANPYQRAYERGVKMIGATAHYATEDLDEGPIIEQDVQRVMHEETPAELKQIGRDVERIVLSRAVQAHLEQRIIVSGRRTIIFRR</sequence>
<evidence type="ECO:0000256" key="3">
    <source>
        <dbReference type="HAMAP-Rule" id="MF_01927"/>
    </source>
</evidence>
<dbReference type="AlphaFoldDB" id="A0A345UP37"/>
<dbReference type="EMBL" id="CP027806">
    <property type="protein sequence ID" value="AXJ02239.1"/>
    <property type="molecule type" value="Genomic_DNA"/>
</dbReference>
<comment type="catalytic activity">
    <reaction evidence="3">
        <text>(6R)-10-formyltetrahydrofolate + H2O = (6S)-5,6,7,8-tetrahydrofolate + formate + H(+)</text>
        <dbReference type="Rhea" id="RHEA:19833"/>
        <dbReference type="ChEBI" id="CHEBI:15377"/>
        <dbReference type="ChEBI" id="CHEBI:15378"/>
        <dbReference type="ChEBI" id="CHEBI:15740"/>
        <dbReference type="ChEBI" id="CHEBI:57453"/>
        <dbReference type="ChEBI" id="CHEBI:195366"/>
        <dbReference type="EC" id="3.5.1.10"/>
    </reaction>
</comment>
<dbReference type="NCBIfam" id="TIGR00655">
    <property type="entry name" value="PurU"/>
    <property type="match status" value="1"/>
</dbReference>
<dbReference type="GO" id="GO:0006189">
    <property type="term" value="P:'de novo' IMP biosynthetic process"/>
    <property type="evidence" value="ECO:0007669"/>
    <property type="project" value="UniProtKB-UniRule"/>
</dbReference>
<dbReference type="PANTHER" id="PTHR42706:SF1">
    <property type="entry name" value="FORMYLTETRAHYDROFOLATE DEFORMYLASE 2, MITOCHONDRIAL"/>
    <property type="match status" value="1"/>
</dbReference>
<keyword evidence="7" id="KW-1185">Reference proteome</keyword>
<dbReference type="InterPro" id="IPR036477">
    <property type="entry name" value="Formyl_transf_N_sf"/>
</dbReference>
<protein>
    <recommendedName>
        <fullName evidence="3 4">Formyltetrahydrofolate deformylase</fullName>
        <ecNumber evidence="3 4">3.5.1.10</ecNumber>
    </recommendedName>
    <alternativeName>
        <fullName evidence="3">Formyl-FH(4) hydrolase</fullName>
    </alternativeName>
</protein>
<dbReference type="OrthoDB" id="9806170at2"/>
<dbReference type="NCBIfam" id="NF004684">
    <property type="entry name" value="PRK06027.1"/>
    <property type="match status" value="1"/>
</dbReference>
<dbReference type="SUPFAM" id="SSF53328">
    <property type="entry name" value="Formyltransferase"/>
    <property type="match status" value="1"/>
</dbReference>
<comment type="similarity">
    <text evidence="3">Belongs to the PurU family.</text>
</comment>
<keyword evidence="1 3" id="KW-0554">One-carbon metabolism</keyword>
<dbReference type="InterPro" id="IPR002912">
    <property type="entry name" value="ACT_dom"/>
</dbReference>
<accession>A0A345UP37</accession>
<dbReference type="PRINTS" id="PR01575">
    <property type="entry name" value="FFH4HYDRLASE"/>
</dbReference>
<dbReference type="Proteomes" id="UP000254808">
    <property type="component" value="Chromosome"/>
</dbReference>
<dbReference type="GO" id="GO:0008864">
    <property type="term" value="F:formyltetrahydrofolate deformylase activity"/>
    <property type="evidence" value="ECO:0007669"/>
    <property type="project" value="UniProtKB-UniRule"/>
</dbReference>
<reference evidence="6 7" key="1">
    <citation type="submission" date="2018-03" db="EMBL/GenBank/DDBJ databases">
        <title>Phenotypic and genomic properties of Cyclonatronum proteinivorum gen. nov., sp. nov., a haloalkaliphilic bacteroidete from soda lakes possessing Na+-translocating rhodopsin.</title>
        <authorList>
            <person name="Toshchakov S.V."/>
            <person name="Korzhenkov A."/>
            <person name="Samarov N.I."/>
            <person name="Kublanov I.V."/>
            <person name="Muntyan M.S."/>
            <person name="Sorokin D.Y."/>
        </authorList>
    </citation>
    <scope>NUCLEOTIDE SEQUENCE [LARGE SCALE GENOMIC DNA]</scope>
    <source>
        <strain evidence="6 7">Omega</strain>
    </source>
</reference>
<keyword evidence="2 3" id="KW-0378">Hydrolase</keyword>
<dbReference type="InterPro" id="IPR004810">
    <property type="entry name" value="PurU"/>
</dbReference>
<name>A0A345UP37_9BACT</name>
<dbReference type="SUPFAM" id="SSF55021">
    <property type="entry name" value="ACT-like"/>
    <property type="match status" value="1"/>
</dbReference>
<dbReference type="EC" id="3.5.1.10" evidence="3 4"/>
<evidence type="ECO:0000259" key="5">
    <source>
        <dbReference type="PROSITE" id="PS51671"/>
    </source>
</evidence>
<organism evidence="6 7">
    <name type="scientific">Cyclonatronum proteinivorum</name>
    <dbReference type="NCBI Taxonomy" id="1457365"/>
    <lineage>
        <taxon>Bacteria</taxon>
        <taxon>Pseudomonadati</taxon>
        <taxon>Balneolota</taxon>
        <taxon>Balneolia</taxon>
        <taxon>Balneolales</taxon>
        <taxon>Cyclonatronaceae</taxon>
        <taxon>Cyclonatronum</taxon>
    </lineage>
</organism>
<dbReference type="UniPathway" id="UPA00074">
    <property type="reaction ID" value="UER00170"/>
</dbReference>
<dbReference type="PANTHER" id="PTHR42706">
    <property type="entry name" value="FORMYLTETRAHYDROFOLATE DEFORMYLASE"/>
    <property type="match status" value="1"/>
</dbReference>
<dbReference type="RefSeq" id="WP_114985359.1">
    <property type="nucleotide sequence ID" value="NZ_CP027806.1"/>
</dbReference>
<dbReference type="InterPro" id="IPR044074">
    <property type="entry name" value="PurU_ACT"/>
</dbReference>
<dbReference type="CDD" id="cd04875">
    <property type="entry name" value="ACT_F4HF-DF"/>
    <property type="match status" value="1"/>
</dbReference>
<evidence type="ECO:0000313" key="6">
    <source>
        <dbReference type="EMBL" id="AXJ02239.1"/>
    </source>
</evidence>
<dbReference type="HAMAP" id="MF_01927">
    <property type="entry name" value="PurU"/>
    <property type="match status" value="1"/>
</dbReference>
<evidence type="ECO:0000256" key="2">
    <source>
        <dbReference type="ARBA" id="ARBA00022801"/>
    </source>
</evidence>
<evidence type="ECO:0000313" key="7">
    <source>
        <dbReference type="Proteomes" id="UP000254808"/>
    </source>
</evidence>
<comment type="function">
    <text evidence="3">Catalyzes the hydrolysis of 10-formyltetrahydrofolate (formyl-FH4) to formate and tetrahydrofolate (FH4).</text>
</comment>
<gene>
    <name evidence="3" type="primary">purU</name>
    <name evidence="6" type="ORF">CYPRO_3002</name>
</gene>
<comment type="pathway">
    <text evidence="3">Purine metabolism; IMP biosynthesis via de novo pathway; formate from 10-formyl-5,6,7,8-tetrahydrofolate: step 1/1.</text>
</comment>
<dbReference type="InterPro" id="IPR041729">
    <property type="entry name" value="Formyl-FH4-Hydrolase_C"/>
</dbReference>
<dbReference type="KEGG" id="cprv:CYPRO_3002"/>
<dbReference type="Gene3D" id="3.40.50.170">
    <property type="entry name" value="Formyl transferase, N-terminal domain"/>
    <property type="match status" value="1"/>
</dbReference>
<dbReference type="Gene3D" id="3.30.70.260">
    <property type="match status" value="1"/>
</dbReference>
<dbReference type="PROSITE" id="PS51671">
    <property type="entry name" value="ACT"/>
    <property type="match status" value="1"/>
</dbReference>
<feature type="active site" evidence="3">
    <location>
        <position position="231"/>
    </location>
</feature>
<keyword evidence="3" id="KW-0658">Purine biosynthesis</keyword>